<accession>A0A8T3BSF9</accession>
<dbReference type="Proteomes" id="UP000829196">
    <property type="component" value="Unassembled WGS sequence"/>
</dbReference>
<reference evidence="1" key="1">
    <citation type="journal article" date="2022" name="Front. Genet.">
        <title>Chromosome-Scale Assembly of the Dendrobium nobile Genome Provides Insights Into the Molecular Mechanism of the Biosynthesis of the Medicinal Active Ingredient of Dendrobium.</title>
        <authorList>
            <person name="Xu Q."/>
            <person name="Niu S.-C."/>
            <person name="Li K.-L."/>
            <person name="Zheng P.-J."/>
            <person name="Zhang X.-J."/>
            <person name="Jia Y."/>
            <person name="Liu Y."/>
            <person name="Niu Y.-X."/>
            <person name="Yu L.-H."/>
            <person name="Chen D.-F."/>
            <person name="Zhang G.-Q."/>
        </authorList>
    </citation>
    <scope>NUCLEOTIDE SEQUENCE</scope>
    <source>
        <tissue evidence="1">Leaf</tissue>
    </source>
</reference>
<evidence type="ECO:0000313" key="2">
    <source>
        <dbReference type="Proteomes" id="UP000829196"/>
    </source>
</evidence>
<dbReference type="EMBL" id="JAGYWB010000006">
    <property type="protein sequence ID" value="KAI0519036.1"/>
    <property type="molecule type" value="Genomic_DNA"/>
</dbReference>
<keyword evidence="2" id="KW-1185">Reference proteome</keyword>
<gene>
    <name evidence="1" type="ORF">KFK09_006476</name>
</gene>
<evidence type="ECO:0000313" key="1">
    <source>
        <dbReference type="EMBL" id="KAI0519036.1"/>
    </source>
</evidence>
<sequence>MVKKLMEYQIQMAALETKEPMGRIMNSEFCRREKDVEIMEEKGRRGIKRGMDMGGMNQAELVRREKRELMV</sequence>
<name>A0A8T3BSF9_DENNO</name>
<comment type="caution">
    <text evidence="1">The sequence shown here is derived from an EMBL/GenBank/DDBJ whole genome shotgun (WGS) entry which is preliminary data.</text>
</comment>
<protein>
    <submittedName>
        <fullName evidence="1">Uncharacterized protein</fullName>
    </submittedName>
</protein>
<dbReference type="AlphaFoldDB" id="A0A8T3BSF9"/>
<proteinExistence type="predicted"/>
<organism evidence="1 2">
    <name type="scientific">Dendrobium nobile</name>
    <name type="common">Orchid</name>
    <dbReference type="NCBI Taxonomy" id="94219"/>
    <lineage>
        <taxon>Eukaryota</taxon>
        <taxon>Viridiplantae</taxon>
        <taxon>Streptophyta</taxon>
        <taxon>Embryophyta</taxon>
        <taxon>Tracheophyta</taxon>
        <taxon>Spermatophyta</taxon>
        <taxon>Magnoliopsida</taxon>
        <taxon>Liliopsida</taxon>
        <taxon>Asparagales</taxon>
        <taxon>Orchidaceae</taxon>
        <taxon>Epidendroideae</taxon>
        <taxon>Malaxideae</taxon>
        <taxon>Dendrobiinae</taxon>
        <taxon>Dendrobium</taxon>
    </lineage>
</organism>